<feature type="compositionally biased region" description="Gly residues" evidence="5">
    <location>
        <begin position="310"/>
        <end position="320"/>
    </location>
</feature>
<evidence type="ECO:0000256" key="5">
    <source>
        <dbReference type="SAM" id="MobiDB-lite"/>
    </source>
</evidence>
<keyword evidence="3 4" id="KW-0862">Zinc</keyword>
<feature type="domain" description="C3H1-type" evidence="6">
    <location>
        <begin position="23"/>
        <end position="51"/>
    </location>
</feature>
<evidence type="ECO:0000313" key="8">
    <source>
        <dbReference type="Proteomes" id="UP001189429"/>
    </source>
</evidence>
<proteinExistence type="predicted"/>
<evidence type="ECO:0000313" key="7">
    <source>
        <dbReference type="EMBL" id="CAK0903545.1"/>
    </source>
</evidence>
<evidence type="ECO:0000256" key="1">
    <source>
        <dbReference type="ARBA" id="ARBA00022723"/>
    </source>
</evidence>
<reference evidence="7" key="1">
    <citation type="submission" date="2023-10" db="EMBL/GenBank/DDBJ databases">
        <authorList>
            <person name="Chen Y."/>
            <person name="Shah S."/>
            <person name="Dougan E. K."/>
            <person name="Thang M."/>
            <person name="Chan C."/>
        </authorList>
    </citation>
    <scope>NUCLEOTIDE SEQUENCE [LARGE SCALE GENOMIC DNA]</scope>
</reference>
<evidence type="ECO:0000256" key="3">
    <source>
        <dbReference type="ARBA" id="ARBA00022833"/>
    </source>
</evidence>
<evidence type="ECO:0000256" key="2">
    <source>
        <dbReference type="ARBA" id="ARBA00022771"/>
    </source>
</evidence>
<dbReference type="SMART" id="SM00356">
    <property type="entry name" value="ZnF_C3H1"/>
    <property type="match status" value="1"/>
</dbReference>
<feature type="zinc finger region" description="C3H1-type" evidence="4">
    <location>
        <begin position="23"/>
        <end position="51"/>
    </location>
</feature>
<dbReference type="InterPro" id="IPR036855">
    <property type="entry name" value="Znf_CCCH_sf"/>
</dbReference>
<dbReference type="InterPro" id="IPR000571">
    <property type="entry name" value="Znf_CCCH"/>
</dbReference>
<keyword evidence="8" id="KW-1185">Reference proteome</keyword>
<keyword evidence="1 4" id="KW-0479">Metal-binding</keyword>
<feature type="region of interest" description="Disordered" evidence="5">
    <location>
        <begin position="70"/>
        <end position="98"/>
    </location>
</feature>
<gene>
    <name evidence="7" type="ORF">PCOR1329_LOCUS79842</name>
</gene>
<evidence type="ECO:0000259" key="6">
    <source>
        <dbReference type="PROSITE" id="PS50103"/>
    </source>
</evidence>
<accession>A0ABN9XU36</accession>
<sequence>MLPSACLWRRSWLSAASNACGGTVSPGVCRMWQQGGKCTFGASCVFLHSAVEKLGPDRIALADVDGTSERAGADWEGAGADWVSDASSTSGSRPSWADQSQDLWLDSDGVRAHDLEDELLHKVFDCSASSRSGADHRWCGSSVCETESSCLSQAGATLGSAAAMERRCSADFAPAGLGHRRAAAAPEPASGGPPEELPRFNDRLPIPEYLPGAVPQPLAVVITTKTARRRRQRELADRRLMMRSFNTAAAGLTLEAAQSLSPADGRLQCLSFPRSFDSAPQRPPAPPTTPRKMCRIKEGGGEHDAESGAESGGAGPDPPD</sequence>
<dbReference type="SUPFAM" id="SSF90229">
    <property type="entry name" value="CCCH zinc finger"/>
    <property type="match status" value="1"/>
</dbReference>
<dbReference type="PROSITE" id="PS50103">
    <property type="entry name" value="ZF_C3H1"/>
    <property type="match status" value="1"/>
</dbReference>
<comment type="caution">
    <text evidence="7">The sequence shown here is derived from an EMBL/GenBank/DDBJ whole genome shotgun (WGS) entry which is preliminary data.</text>
</comment>
<name>A0ABN9XU36_9DINO</name>
<feature type="region of interest" description="Disordered" evidence="5">
    <location>
        <begin position="273"/>
        <end position="320"/>
    </location>
</feature>
<dbReference type="Pfam" id="PF00642">
    <property type="entry name" value="zf-CCCH"/>
    <property type="match status" value="1"/>
</dbReference>
<feature type="compositionally biased region" description="Polar residues" evidence="5">
    <location>
        <begin position="85"/>
        <end position="98"/>
    </location>
</feature>
<organism evidence="7 8">
    <name type="scientific">Prorocentrum cordatum</name>
    <dbReference type="NCBI Taxonomy" id="2364126"/>
    <lineage>
        <taxon>Eukaryota</taxon>
        <taxon>Sar</taxon>
        <taxon>Alveolata</taxon>
        <taxon>Dinophyceae</taxon>
        <taxon>Prorocentrales</taxon>
        <taxon>Prorocentraceae</taxon>
        <taxon>Prorocentrum</taxon>
    </lineage>
</organism>
<feature type="compositionally biased region" description="Basic and acidic residues" evidence="5">
    <location>
        <begin position="295"/>
        <end position="306"/>
    </location>
</feature>
<evidence type="ECO:0000256" key="4">
    <source>
        <dbReference type="PROSITE-ProRule" id="PRU00723"/>
    </source>
</evidence>
<dbReference type="Proteomes" id="UP001189429">
    <property type="component" value="Unassembled WGS sequence"/>
</dbReference>
<keyword evidence="2 4" id="KW-0863">Zinc-finger</keyword>
<protein>
    <recommendedName>
        <fullName evidence="6">C3H1-type domain-containing protein</fullName>
    </recommendedName>
</protein>
<dbReference type="EMBL" id="CAUYUJ010021254">
    <property type="protein sequence ID" value="CAK0903545.1"/>
    <property type="molecule type" value="Genomic_DNA"/>
</dbReference>